<sequence length="360" mass="38595">MDFPKSMPGIGLVNGQFADEDITTGQVGSYIPSSWGNAVTREILNVIEDAELEPDEGNNTQLSIAINKIAFRSQSVVRYLSSSKTLLPVDLGLVVINAESSAVSITLPPSNSSIGVRDVILRRSDNTGNRLNVMVTGNDKIRLHTHLNAAGYPFFVLMGAGDWWHLRSDGFGSWWPVGRNDPTPLGRIVFDTTGGFPPGGYGPISGSVFIRSEWPWLWDHAQQSGCLVTEAARLGNEGGWTSGDGALTFRGPEGRGDFLRVLDESRGVDSGRVAGSWQKGTFHNVGALPWTDSVTDFANVTGATAHIELGLDDTSLSLYPAARAGNGGGENGLAVPSRNDLSFGIMRPRNIAYPGRIKLI</sequence>
<name>A0ABY6FND8_9PSED</name>
<keyword evidence="2" id="KW-1185">Reference proteome</keyword>
<dbReference type="EMBL" id="CP081201">
    <property type="protein sequence ID" value="UXZ99108.1"/>
    <property type="molecule type" value="Genomic_DNA"/>
</dbReference>
<dbReference type="RefSeq" id="WP_263272235.1">
    <property type="nucleotide sequence ID" value="NZ_CP081201.1"/>
</dbReference>
<gene>
    <name evidence="1" type="ORF">K3169_06320</name>
</gene>
<evidence type="ECO:0000313" key="2">
    <source>
        <dbReference type="Proteomes" id="UP001063228"/>
    </source>
</evidence>
<accession>A0ABY6FND8</accession>
<dbReference type="SUPFAM" id="SSF88874">
    <property type="entry name" value="Receptor-binding domain of short tail fibre protein gp12"/>
    <property type="match status" value="1"/>
</dbReference>
<protein>
    <submittedName>
        <fullName evidence="1">Phage tail protein</fullName>
    </submittedName>
</protein>
<reference evidence="1" key="1">
    <citation type="submission" date="2021-08" db="EMBL/GenBank/DDBJ databases">
        <title>Complete genome sequence of Pseudomonas phytophila.</title>
        <authorList>
            <person name="Weir B.S."/>
            <person name="Templeton M.D."/>
            <person name="Arshed S."/>
            <person name="Andersen M.T."/>
            <person name="Jayaraman J."/>
        </authorList>
    </citation>
    <scope>NUCLEOTIDE SEQUENCE</scope>
    <source>
        <strain evidence="1">ICMP 23753</strain>
    </source>
</reference>
<organism evidence="1 2">
    <name type="scientific">Pseudomonas phytophila</name>
    <dbReference type="NCBI Taxonomy" id="2867264"/>
    <lineage>
        <taxon>Bacteria</taxon>
        <taxon>Pseudomonadati</taxon>
        <taxon>Pseudomonadota</taxon>
        <taxon>Gammaproteobacteria</taxon>
        <taxon>Pseudomonadales</taxon>
        <taxon>Pseudomonadaceae</taxon>
        <taxon>Pseudomonas</taxon>
    </lineage>
</organism>
<dbReference type="Proteomes" id="UP001063228">
    <property type="component" value="Chromosome"/>
</dbReference>
<proteinExistence type="predicted"/>
<evidence type="ECO:0000313" key="1">
    <source>
        <dbReference type="EMBL" id="UXZ99108.1"/>
    </source>
</evidence>